<feature type="domain" description="Rhodanese" evidence="4">
    <location>
        <begin position="282"/>
        <end position="390"/>
    </location>
</feature>
<accession>A0ABS1DPF1</accession>
<keyword evidence="6" id="KW-1185">Reference proteome</keyword>
<dbReference type="PROSITE" id="PS50206">
    <property type="entry name" value="RHODANESE_3"/>
    <property type="match status" value="1"/>
</dbReference>
<reference evidence="5" key="1">
    <citation type="submission" date="2017-08" db="EMBL/GenBank/DDBJ databases">
        <authorList>
            <person name="Imhoff J.F."/>
            <person name="Rahn T."/>
            <person name="Kuenzel S."/>
            <person name="Neulinger S.C."/>
        </authorList>
    </citation>
    <scope>NUCLEOTIDE SEQUENCE</scope>
    <source>
        <strain evidence="5">IM 151</strain>
    </source>
</reference>
<evidence type="ECO:0000313" key="6">
    <source>
        <dbReference type="Proteomes" id="UP001041814"/>
    </source>
</evidence>
<protein>
    <recommendedName>
        <fullName evidence="4">Rhodanese domain-containing protein</fullName>
    </recommendedName>
</protein>
<dbReference type="Proteomes" id="UP001041814">
    <property type="component" value="Unassembled WGS sequence"/>
</dbReference>
<dbReference type="InterPro" id="IPR045078">
    <property type="entry name" value="TST/MPST-like"/>
</dbReference>
<evidence type="ECO:0000256" key="1">
    <source>
        <dbReference type="ARBA" id="ARBA00022679"/>
    </source>
</evidence>
<name>A0ABS1DPF1_RUBGE</name>
<evidence type="ECO:0000313" key="5">
    <source>
        <dbReference type="EMBL" id="MBK1711894.1"/>
    </source>
</evidence>
<proteinExistence type="predicted"/>
<dbReference type="InterPro" id="IPR001763">
    <property type="entry name" value="Rhodanese-like_dom"/>
</dbReference>
<dbReference type="SUPFAM" id="SSF52821">
    <property type="entry name" value="Rhodanese/Cell cycle control phosphatase"/>
    <property type="match status" value="1"/>
</dbReference>
<gene>
    <name evidence="5" type="ORF">CKO43_03750</name>
</gene>
<dbReference type="PANTHER" id="PTHR11364">
    <property type="entry name" value="THIOSULFATE SULFERTANSFERASE"/>
    <property type="match status" value="1"/>
</dbReference>
<evidence type="ECO:0000259" key="4">
    <source>
        <dbReference type="PROSITE" id="PS50206"/>
    </source>
</evidence>
<dbReference type="InterPro" id="IPR036873">
    <property type="entry name" value="Rhodanese-like_dom_sf"/>
</dbReference>
<comment type="caution">
    <text evidence="5">The sequence shown here is derived from an EMBL/GenBank/DDBJ whole genome shotgun (WGS) entry which is preliminary data.</text>
</comment>
<keyword evidence="2" id="KW-0677">Repeat</keyword>
<reference evidence="5" key="2">
    <citation type="journal article" date="2020" name="Microorganisms">
        <title>Osmotic Adaptation and Compatible Solute Biosynthesis of Phototrophic Bacteria as Revealed from Genome Analyses.</title>
        <authorList>
            <person name="Imhoff J.F."/>
            <person name="Rahn T."/>
            <person name="Kunzel S."/>
            <person name="Keller A."/>
            <person name="Neulinger S.C."/>
        </authorList>
    </citation>
    <scope>NUCLEOTIDE SEQUENCE</scope>
    <source>
        <strain evidence="5">IM 151</strain>
    </source>
</reference>
<organism evidence="5 6">
    <name type="scientific">Rubrivivax gelatinosus</name>
    <name type="common">Rhodocyclus gelatinosus</name>
    <name type="synonym">Rhodopseudomonas gelatinosa</name>
    <dbReference type="NCBI Taxonomy" id="28068"/>
    <lineage>
        <taxon>Bacteria</taxon>
        <taxon>Pseudomonadati</taxon>
        <taxon>Pseudomonadota</taxon>
        <taxon>Betaproteobacteria</taxon>
        <taxon>Burkholderiales</taxon>
        <taxon>Sphaerotilaceae</taxon>
        <taxon>Rubrivivax</taxon>
    </lineage>
</organism>
<dbReference type="SMART" id="SM00450">
    <property type="entry name" value="RHOD"/>
    <property type="match status" value="1"/>
</dbReference>
<evidence type="ECO:0000256" key="3">
    <source>
        <dbReference type="SAM" id="MobiDB-lite"/>
    </source>
</evidence>
<dbReference type="Gene3D" id="3.40.250.10">
    <property type="entry name" value="Rhodanese-like domain"/>
    <property type="match status" value="2"/>
</dbReference>
<sequence length="480" mass="50099">MGVATLAACGGGENGLDSSTTVTVGTPASIAVESAASYDDNRYGLISAKTLRGWIDNWSANKPAGISGKLVVLQVAAGPSGRQYIKGDDSNVFVYLEGGWTEDRSNGVIKTSTMVLTGAKVDDLLARYAIDPRKDLVVCAQGSGNASNAMTQGRCWYTLRYWGVDARHVAVLNGGNQALGVDDGSTWTSEHFTSAEVSPRLNKRVASVQDLGVDNTVLQATLEDVINVLPLADHNVLDDGVFIWDARSLAQYSAGLRGASVNDIPANDASALAASFQNNGSRQGHPRGALQLGYDQLIDSATGKYKSKADLAALLAGGTTPSGQGFTDGQLALLGNGKAYQKGDVVYTYCETAMRAMITAIASSVVLGLPTRVYDGSMIEWNSLTRTQDRSGNWLIPADSRWRTDVLSWYRLNPTPANVAPRTDASIVPTIVDAYAANAGAAIAADKTYLRAKISSGSGSGSGSGGDSGTPSIPSNPCGG</sequence>
<keyword evidence="1" id="KW-0808">Transferase</keyword>
<feature type="compositionally biased region" description="Gly residues" evidence="3">
    <location>
        <begin position="458"/>
        <end position="468"/>
    </location>
</feature>
<feature type="region of interest" description="Disordered" evidence="3">
    <location>
        <begin position="455"/>
        <end position="480"/>
    </location>
</feature>
<dbReference type="PANTHER" id="PTHR11364:SF27">
    <property type="entry name" value="SULFURTRANSFERASE"/>
    <property type="match status" value="1"/>
</dbReference>
<feature type="compositionally biased region" description="Polar residues" evidence="3">
    <location>
        <begin position="470"/>
        <end position="480"/>
    </location>
</feature>
<evidence type="ECO:0000256" key="2">
    <source>
        <dbReference type="ARBA" id="ARBA00022737"/>
    </source>
</evidence>
<dbReference type="EMBL" id="NRRU01000008">
    <property type="protein sequence ID" value="MBK1711894.1"/>
    <property type="molecule type" value="Genomic_DNA"/>
</dbReference>